<evidence type="ECO:0000256" key="7">
    <source>
        <dbReference type="SAM" id="MobiDB-lite"/>
    </source>
</evidence>
<dbReference type="EMBL" id="CAICTM010002346">
    <property type="protein sequence ID" value="CAB9528900.1"/>
    <property type="molecule type" value="Genomic_DNA"/>
</dbReference>
<keyword evidence="6" id="KW-0520">NAD</keyword>
<feature type="transmembrane region" description="Helical" evidence="8">
    <location>
        <begin position="7"/>
        <end position="27"/>
    </location>
</feature>
<keyword evidence="4" id="KW-0274">FAD</keyword>
<accession>A0A9N8EYX8</accession>
<evidence type="ECO:0000313" key="9">
    <source>
        <dbReference type="EMBL" id="CAB9528900.1"/>
    </source>
</evidence>
<keyword evidence="10" id="KW-1185">Reference proteome</keyword>
<gene>
    <name evidence="9" type="ORF">SEMRO_2348_G324330.1</name>
</gene>
<dbReference type="Pfam" id="PF13450">
    <property type="entry name" value="NAD_binding_8"/>
    <property type="match status" value="1"/>
</dbReference>
<reference evidence="9" key="1">
    <citation type="submission" date="2020-06" db="EMBL/GenBank/DDBJ databases">
        <authorList>
            <consortium name="Plant Systems Biology data submission"/>
        </authorList>
    </citation>
    <scope>NUCLEOTIDE SEQUENCE</scope>
    <source>
        <strain evidence="9">D6</strain>
    </source>
</reference>
<dbReference type="SUPFAM" id="SSF51905">
    <property type="entry name" value="FAD/NAD(P)-binding domain"/>
    <property type="match status" value="1"/>
</dbReference>
<evidence type="ECO:0000256" key="2">
    <source>
        <dbReference type="ARBA" id="ARBA00022630"/>
    </source>
</evidence>
<dbReference type="AlphaFoldDB" id="A0A9N8EYX8"/>
<evidence type="ECO:0000256" key="3">
    <source>
        <dbReference type="ARBA" id="ARBA00022729"/>
    </source>
</evidence>
<evidence type="ECO:0000256" key="8">
    <source>
        <dbReference type="SAM" id="Phobius"/>
    </source>
</evidence>
<dbReference type="PANTHER" id="PTHR46091">
    <property type="entry name" value="BLR7054 PROTEIN"/>
    <property type="match status" value="1"/>
</dbReference>
<keyword evidence="2" id="KW-0285">Flavoprotein</keyword>
<feature type="region of interest" description="Disordered" evidence="7">
    <location>
        <begin position="393"/>
        <end position="412"/>
    </location>
</feature>
<dbReference type="PRINTS" id="PR00419">
    <property type="entry name" value="ADXRDTASE"/>
</dbReference>
<dbReference type="PANTHER" id="PTHR46091:SF3">
    <property type="entry name" value="AMINE OXIDASE DOMAIN-CONTAINING PROTEIN"/>
    <property type="match status" value="1"/>
</dbReference>
<keyword evidence="5" id="KW-0521">NADP</keyword>
<evidence type="ECO:0000256" key="1">
    <source>
        <dbReference type="ARBA" id="ARBA00005855"/>
    </source>
</evidence>
<keyword evidence="8" id="KW-1133">Transmembrane helix</keyword>
<dbReference type="Proteomes" id="UP001153069">
    <property type="component" value="Unassembled WGS sequence"/>
</dbReference>
<dbReference type="OrthoDB" id="38045at2759"/>
<comment type="caution">
    <text evidence="9">The sequence shown here is derived from an EMBL/GenBank/DDBJ whole genome shotgun (WGS) entry which is preliminary data.</text>
</comment>
<evidence type="ECO:0000256" key="6">
    <source>
        <dbReference type="ARBA" id="ARBA00023027"/>
    </source>
</evidence>
<dbReference type="Gene3D" id="3.50.50.60">
    <property type="entry name" value="FAD/NAD(P)-binding domain"/>
    <property type="match status" value="2"/>
</dbReference>
<keyword evidence="8" id="KW-0812">Transmembrane</keyword>
<dbReference type="InterPro" id="IPR036188">
    <property type="entry name" value="FAD/NAD-bd_sf"/>
</dbReference>
<evidence type="ECO:0000256" key="4">
    <source>
        <dbReference type="ARBA" id="ARBA00022827"/>
    </source>
</evidence>
<proteinExistence type="inferred from homology"/>
<name>A0A9N8EYX8_9STRA</name>
<organism evidence="9 10">
    <name type="scientific">Seminavis robusta</name>
    <dbReference type="NCBI Taxonomy" id="568900"/>
    <lineage>
        <taxon>Eukaryota</taxon>
        <taxon>Sar</taxon>
        <taxon>Stramenopiles</taxon>
        <taxon>Ochrophyta</taxon>
        <taxon>Bacillariophyta</taxon>
        <taxon>Bacillariophyceae</taxon>
        <taxon>Bacillariophycidae</taxon>
        <taxon>Naviculales</taxon>
        <taxon>Naviculaceae</taxon>
        <taxon>Seminavis</taxon>
    </lineage>
</organism>
<sequence>MTRSFPTTVATTVALTVGTTIVLHSLFVRSRRKRSCCPPFPPLSTTTGEDDPLKRGLKKRDLPSHADVIIVGSGPSGLATASLLAQKGYRVLVLEQHDRAGGGLHSFVEQGVYEFDTGFHYSGELAPTEALYKIVQYITGGKCTWSAISECPVQPGIYDQVHFLNEDDSTSSPNNSNNNKPFDVPVGSDQWKQALKTAFPEEEQAIDTYFANLDAYMKTGLPYSIWRSFPQHSWLAWITKPFLAAPCLPYHTSRASDKLDALTNNERLKAVLGYLSLGCCAVCPDELTTAVLLGLHVHFRNGAFYPVHGSKSVAAAMVRTIEQHGGRVLVRAGVDRILVDNNTNRKVTGVQLVKEGLIVGAPVVISSIGLRETVQGLLRTPDDAGPAAINSGFSGKSMHSAHHKNETTSTTTTIIDPLSPRRREQLGRLLEELPCGKGHIYGFVGIRYDPTKESLHIPKRNCWFLPSYALRQSTDAFSKQDHTTQQPFGYVGLAFPSLKDPAYKDRYEDGIVTAAFVAGDVPWEWFQQWKDTRVHKRGDDYNQLKQSFEKRLLDLLYLKYPQVKGKVQYIDLGTPIDTRTYLGRLTGASYGIPPTIAKAKADATWLRPKVDLLPEGMYLVGQDVTVDGFAPAVLSGLMCVAVMEGVLAWLDVIPMLGGWIETAKIL</sequence>
<evidence type="ECO:0000313" key="10">
    <source>
        <dbReference type="Proteomes" id="UP001153069"/>
    </source>
</evidence>
<protein>
    <submittedName>
        <fullName evidence="9">All-trans-retinol 13,14-reductase</fullName>
    </submittedName>
</protein>
<keyword evidence="8" id="KW-0472">Membrane</keyword>
<comment type="similarity">
    <text evidence="1">Belongs to the carotenoid/retinoid oxidoreductase family. CrtISO subfamily.</text>
</comment>
<dbReference type="InterPro" id="IPR052206">
    <property type="entry name" value="Retinol_saturase"/>
</dbReference>
<evidence type="ECO:0000256" key="5">
    <source>
        <dbReference type="ARBA" id="ARBA00022857"/>
    </source>
</evidence>
<keyword evidence="3" id="KW-0732">Signal</keyword>